<dbReference type="Proteomes" id="UP001054945">
    <property type="component" value="Unassembled WGS sequence"/>
</dbReference>
<feature type="region of interest" description="Disordered" evidence="1">
    <location>
        <begin position="116"/>
        <end position="149"/>
    </location>
</feature>
<dbReference type="EMBL" id="BPLR01009794">
    <property type="protein sequence ID" value="GIY34671.1"/>
    <property type="molecule type" value="Genomic_DNA"/>
</dbReference>
<gene>
    <name evidence="2" type="ORF">CEXT_794271</name>
</gene>
<dbReference type="AlphaFoldDB" id="A0AAV4SN49"/>
<proteinExistence type="predicted"/>
<evidence type="ECO:0000256" key="1">
    <source>
        <dbReference type="SAM" id="MobiDB-lite"/>
    </source>
</evidence>
<evidence type="ECO:0000313" key="3">
    <source>
        <dbReference type="Proteomes" id="UP001054945"/>
    </source>
</evidence>
<evidence type="ECO:0000313" key="2">
    <source>
        <dbReference type="EMBL" id="GIY34671.1"/>
    </source>
</evidence>
<comment type="caution">
    <text evidence="2">The sequence shown here is derived from an EMBL/GenBank/DDBJ whole genome shotgun (WGS) entry which is preliminary data.</text>
</comment>
<keyword evidence="3" id="KW-1185">Reference proteome</keyword>
<organism evidence="2 3">
    <name type="scientific">Caerostris extrusa</name>
    <name type="common">Bark spider</name>
    <name type="synonym">Caerostris bankana</name>
    <dbReference type="NCBI Taxonomy" id="172846"/>
    <lineage>
        <taxon>Eukaryota</taxon>
        <taxon>Metazoa</taxon>
        <taxon>Ecdysozoa</taxon>
        <taxon>Arthropoda</taxon>
        <taxon>Chelicerata</taxon>
        <taxon>Arachnida</taxon>
        <taxon>Araneae</taxon>
        <taxon>Araneomorphae</taxon>
        <taxon>Entelegynae</taxon>
        <taxon>Araneoidea</taxon>
        <taxon>Araneidae</taxon>
        <taxon>Caerostris</taxon>
    </lineage>
</organism>
<sequence>MCIYKFDFSFFFYQQPPLFSIEEDDEEEVKAKEPEKKKKEKFLHTKRVVVREINNKTLAESGRFNRVRRNCKEEESEQRFSSNLSKARYTDIHKKNSLTFICFTLFFQTPLFSVAEEDDEEVKQKNPKKKKKKEKKILAHKMRGRERNQ</sequence>
<protein>
    <submittedName>
        <fullName evidence="2">Uncharacterized protein</fullName>
    </submittedName>
</protein>
<reference evidence="2 3" key="1">
    <citation type="submission" date="2021-06" db="EMBL/GenBank/DDBJ databases">
        <title>Caerostris extrusa draft genome.</title>
        <authorList>
            <person name="Kono N."/>
            <person name="Arakawa K."/>
        </authorList>
    </citation>
    <scope>NUCLEOTIDE SEQUENCE [LARGE SCALE GENOMIC DNA]</scope>
</reference>
<name>A0AAV4SN49_CAEEX</name>
<accession>A0AAV4SN49</accession>
<feature type="compositionally biased region" description="Basic residues" evidence="1">
    <location>
        <begin position="125"/>
        <end position="149"/>
    </location>
</feature>